<evidence type="ECO:0000313" key="3">
    <source>
        <dbReference type="EMBL" id="AJR03748.1"/>
    </source>
</evidence>
<feature type="transmembrane region" description="Helical" evidence="2">
    <location>
        <begin position="41"/>
        <end position="58"/>
    </location>
</feature>
<gene>
    <name evidence="3" type="ORF">AW14_09075</name>
</gene>
<proteinExistence type="predicted"/>
<feature type="transmembrane region" description="Helical" evidence="2">
    <location>
        <begin position="17"/>
        <end position="35"/>
    </location>
</feature>
<keyword evidence="2" id="KW-0812">Transmembrane</keyword>
<organism evidence="3 4">
    <name type="scientific">Siansivirga zeaxanthinifaciens CC-SAMT-1</name>
    <dbReference type="NCBI Taxonomy" id="1454006"/>
    <lineage>
        <taxon>Bacteria</taxon>
        <taxon>Pseudomonadati</taxon>
        <taxon>Bacteroidota</taxon>
        <taxon>Flavobacteriia</taxon>
        <taxon>Flavobacteriales</taxon>
        <taxon>Flavobacteriaceae</taxon>
        <taxon>Siansivirga</taxon>
    </lineage>
</organism>
<dbReference type="AlphaFoldDB" id="A0A0C5W9G6"/>
<dbReference type="OrthoDB" id="9812349at2"/>
<accession>A0A0C5W9G6</accession>
<dbReference type="HOGENOM" id="CLU_093674_4_2_10"/>
<dbReference type="PANTHER" id="PTHR34980:SF3">
    <property type="entry name" value="BLR8105 PROTEIN"/>
    <property type="match status" value="1"/>
</dbReference>
<keyword evidence="2" id="KW-1133">Transmembrane helix</keyword>
<dbReference type="InterPro" id="IPR008523">
    <property type="entry name" value="DUF805"/>
</dbReference>
<feature type="region of interest" description="Disordered" evidence="1">
    <location>
        <begin position="95"/>
        <end position="117"/>
    </location>
</feature>
<sequence>MFKNPFSFKGRIRRTEYGLSAIIYYFFITLTDILGFQDGEYAIPFLILLIPIFWFMLAQGAKRCHDRGNSGWYQIIPFYSLWMLFGDGEYGPNAYGNNPKGKGNHDAIEDIGKPTEN</sequence>
<keyword evidence="4" id="KW-1185">Reference proteome</keyword>
<dbReference type="STRING" id="1454006.AW14_09075"/>
<reference evidence="3 4" key="1">
    <citation type="submission" date="2014-02" db="EMBL/GenBank/DDBJ databases">
        <authorList>
            <person name="Young C.-C."/>
            <person name="Hameed A."/>
            <person name="Huang H.-C."/>
            <person name="Shahina M."/>
        </authorList>
    </citation>
    <scope>NUCLEOTIDE SEQUENCE [LARGE SCALE GENOMIC DNA]</scope>
    <source>
        <strain evidence="3 4">CC-SAMT-1</strain>
    </source>
</reference>
<protein>
    <recommendedName>
        <fullName evidence="5">DUF805 domain-containing protein</fullName>
    </recommendedName>
</protein>
<evidence type="ECO:0000256" key="1">
    <source>
        <dbReference type="SAM" id="MobiDB-lite"/>
    </source>
</evidence>
<dbReference type="GO" id="GO:0005886">
    <property type="term" value="C:plasma membrane"/>
    <property type="evidence" value="ECO:0007669"/>
    <property type="project" value="TreeGrafter"/>
</dbReference>
<evidence type="ECO:0000313" key="4">
    <source>
        <dbReference type="Proteomes" id="UP000032229"/>
    </source>
</evidence>
<dbReference type="Pfam" id="PF05656">
    <property type="entry name" value="DUF805"/>
    <property type="match status" value="1"/>
</dbReference>
<dbReference type="PATRIC" id="fig|1454006.5.peg.1792"/>
<dbReference type="EMBL" id="CP007202">
    <property type="protein sequence ID" value="AJR03748.1"/>
    <property type="molecule type" value="Genomic_DNA"/>
</dbReference>
<evidence type="ECO:0000256" key="2">
    <source>
        <dbReference type="SAM" id="Phobius"/>
    </source>
</evidence>
<keyword evidence="2" id="KW-0472">Membrane</keyword>
<evidence type="ECO:0008006" key="5">
    <source>
        <dbReference type="Google" id="ProtNLM"/>
    </source>
</evidence>
<dbReference type="Proteomes" id="UP000032229">
    <property type="component" value="Chromosome"/>
</dbReference>
<name>A0A0C5W9G6_9FLAO</name>
<dbReference type="KEGG" id="sze:AW14_09075"/>
<dbReference type="PANTHER" id="PTHR34980">
    <property type="entry name" value="INNER MEMBRANE PROTEIN-RELATED-RELATED"/>
    <property type="match status" value="1"/>
</dbReference>
<feature type="compositionally biased region" description="Basic and acidic residues" evidence="1">
    <location>
        <begin position="103"/>
        <end position="117"/>
    </location>
</feature>
<dbReference type="RefSeq" id="WP_044638484.1">
    <property type="nucleotide sequence ID" value="NZ_CP007202.1"/>
</dbReference>